<comment type="catalytic activity">
    <reaction evidence="5">
        <text>a quinone + NADH + 5 H(+)(in) = a quinol + NAD(+) + 4 H(+)(out)</text>
        <dbReference type="Rhea" id="RHEA:57888"/>
        <dbReference type="ChEBI" id="CHEBI:15378"/>
        <dbReference type="ChEBI" id="CHEBI:24646"/>
        <dbReference type="ChEBI" id="CHEBI:57540"/>
        <dbReference type="ChEBI" id="CHEBI:57945"/>
        <dbReference type="ChEBI" id="CHEBI:132124"/>
    </reaction>
</comment>
<evidence type="ECO:0000313" key="9">
    <source>
        <dbReference type="Proteomes" id="UP000000378"/>
    </source>
</evidence>
<dbReference type="Proteomes" id="UP000000378">
    <property type="component" value="Chromosome"/>
</dbReference>
<sequence length="466" mass="49372">MVPLELLSTEIGLVVLGLILLGWGVLVPVRARRVQGVITSVALGAILAMTLHLYRGDTVLFGGIYHLDAWSTFFKTLFLIAGILVVLSSDLYARRFGRRTDEFYGLMVLALLGMTVMVTAGELLTLYVGMELMTISFYILAAYCVRDERSGEAGLKYLILGAVSSAVMLFGISLVYAVTGSTVLAEIAANLLTQPVLAAGVLLILAGFGFKLALVPFHMWAPDIYQGSPITVTAFLAVGSKAAALGAMLRVFTTALPETAVDWRLVVAVLAGLTMVVGNLIALVQVDIKRLLAYSSIAQAGYMLTGLAAMNDYGLKGAAFYAMIYVFANVGAFAVATAVEVDTGSTEIKAMNGLAERSPFMAAVMTVCLLSLAGIPPLAGFVGKFYLFTGAVQAGWLWLAFVGLVMSMVSVYYYLSVAKAMYIGEAGTVTRLNPGTATGLTLWVCLVATVLIGIYPAPLSLITPLP</sequence>
<dbReference type="OrthoDB" id="9807568at2"/>
<gene>
    <name evidence="5" type="primary">nuoN</name>
    <name evidence="8" type="ordered locus">Slip_0259</name>
</gene>
<evidence type="ECO:0000256" key="6">
    <source>
        <dbReference type="RuleBase" id="RU000320"/>
    </source>
</evidence>
<dbReference type="NCBIfam" id="TIGR01770">
    <property type="entry name" value="NDH_I_N"/>
    <property type="match status" value="1"/>
</dbReference>
<feature type="transmembrane region" description="Helical" evidence="5">
    <location>
        <begin position="126"/>
        <end position="145"/>
    </location>
</feature>
<feature type="transmembrane region" description="Helical" evidence="5">
    <location>
        <begin position="317"/>
        <end position="339"/>
    </location>
</feature>
<evidence type="ECO:0000256" key="3">
    <source>
        <dbReference type="ARBA" id="ARBA00022989"/>
    </source>
</evidence>
<keyword evidence="5" id="KW-1003">Cell membrane</keyword>
<feature type="domain" description="NADH:quinone oxidoreductase/Mrp antiporter transmembrane" evidence="7">
    <location>
        <begin position="120"/>
        <end position="409"/>
    </location>
</feature>
<feature type="transmembrane region" description="Helical" evidence="5">
    <location>
        <begin position="103"/>
        <end position="120"/>
    </location>
</feature>
<dbReference type="EC" id="7.1.1.-" evidence="5"/>
<evidence type="ECO:0000256" key="1">
    <source>
        <dbReference type="ARBA" id="ARBA00004127"/>
    </source>
</evidence>
<dbReference type="EMBL" id="CP002048">
    <property type="protein sequence ID" value="ADI01046.1"/>
    <property type="molecule type" value="Genomic_DNA"/>
</dbReference>
<dbReference type="KEGG" id="slp:Slip_0259"/>
<dbReference type="GO" id="GO:0048038">
    <property type="term" value="F:quinone binding"/>
    <property type="evidence" value="ECO:0007669"/>
    <property type="project" value="UniProtKB-KW"/>
</dbReference>
<dbReference type="GO" id="GO:0042773">
    <property type="term" value="P:ATP synthesis coupled electron transport"/>
    <property type="evidence" value="ECO:0007669"/>
    <property type="project" value="InterPro"/>
</dbReference>
<evidence type="ECO:0000256" key="4">
    <source>
        <dbReference type="ARBA" id="ARBA00023136"/>
    </source>
</evidence>
<feature type="transmembrane region" description="Helical" evidence="5">
    <location>
        <begin position="395"/>
        <end position="415"/>
    </location>
</feature>
<keyword evidence="5" id="KW-0520">NAD</keyword>
<proteinExistence type="inferred from homology"/>
<keyword evidence="9" id="KW-1185">Reference proteome</keyword>
<comment type="function">
    <text evidence="5">NDH-1 shuttles electrons from NADH, via FMN and iron-sulfur (Fe-S) centers, to quinones in the respiratory chain. The immediate electron acceptor for the enzyme in this species is believed to be a menaquinone. Couples the redox reaction to proton translocation (for every two electrons transferred, four hydrogen ions are translocated across the cytoplasmic membrane), and thus conserves the redox energy in a proton gradient.</text>
</comment>
<organism evidence="8 9">
    <name type="scientific">Syntrophothermus lipocalidus (strain DSM 12680 / TGB-C1)</name>
    <dbReference type="NCBI Taxonomy" id="643648"/>
    <lineage>
        <taxon>Bacteria</taxon>
        <taxon>Bacillati</taxon>
        <taxon>Bacillota</taxon>
        <taxon>Clostridia</taxon>
        <taxon>Eubacteriales</taxon>
        <taxon>Syntrophomonadaceae</taxon>
        <taxon>Syntrophothermus</taxon>
    </lineage>
</organism>
<dbReference type="GO" id="GO:0005886">
    <property type="term" value="C:plasma membrane"/>
    <property type="evidence" value="ECO:0007669"/>
    <property type="project" value="UniProtKB-SubCell"/>
</dbReference>
<dbReference type="InterPro" id="IPR010096">
    <property type="entry name" value="NADH-Q_OxRdtase_suN/2"/>
</dbReference>
<evidence type="ECO:0000256" key="2">
    <source>
        <dbReference type="ARBA" id="ARBA00022692"/>
    </source>
</evidence>
<keyword evidence="5" id="KW-0874">Quinone</keyword>
<protein>
    <recommendedName>
        <fullName evidence="5">NADH-quinone oxidoreductase subunit N</fullName>
        <ecNumber evidence="5">7.1.1.-</ecNumber>
    </recommendedName>
    <alternativeName>
        <fullName evidence="5">NADH dehydrogenase I subunit N</fullName>
    </alternativeName>
    <alternativeName>
        <fullName evidence="5">NDH-1 subunit N</fullName>
    </alternativeName>
</protein>
<comment type="similarity">
    <text evidence="5">Belongs to the complex I subunit 2 family.</text>
</comment>
<dbReference type="InterPro" id="IPR001750">
    <property type="entry name" value="ND/Mrp_TM"/>
</dbReference>
<keyword evidence="2 5" id="KW-0812">Transmembrane</keyword>
<dbReference type="AlphaFoldDB" id="D7CJF7"/>
<feature type="transmembrane region" description="Helical" evidence="5">
    <location>
        <begin position="34"/>
        <end position="53"/>
    </location>
</feature>
<dbReference type="GO" id="GO:0012505">
    <property type="term" value="C:endomembrane system"/>
    <property type="evidence" value="ECO:0007669"/>
    <property type="project" value="UniProtKB-SubCell"/>
</dbReference>
<dbReference type="GO" id="GO:0008137">
    <property type="term" value="F:NADH dehydrogenase (ubiquinone) activity"/>
    <property type="evidence" value="ECO:0007669"/>
    <property type="project" value="InterPro"/>
</dbReference>
<keyword evidence="5" id="KW-1278">Translocase</keyword>
<dbReference type="STRING" id="643648.Slip_0259"/>
<evidence type="ECO:0000256" key="5">
    <source>
        <dbReference type="HAMAP-Rule" id="MF_00445"/>
    </source>
</evidence>
<reference evidence="9" key="1">
    <citation type="journal article" date="2010" name="Stand. Genomic Sci.">
        <title>Complete genome sequence of Syntrophothermus lipocalidus type strain (TGB-C1T).</title>
        <authorList>
            <consortium name="US DOE Joint Genome Institute (JGI-PGF)"/>
            <person name="Djao O."/>
            <person name="Zhang X."/>
            <person name="Lucas S."/>
            <person name="Lapidus A."/>
            <person name="Glavina Del Rio T."/>
            <person name="Nolan M."/>
            <person name="Tice H."/>
            <person name="Cheng J."/>
            <person name="Han C."/>
            <person name="Tapia R."/>
            <person name="Goodwin L."/>
            <person name="Pitluck S."/>
            <person name="Liolios K."/>
            <person name="Ivanova N."/>
            <person name="Mavromatis K."/>
            <person name="Mikhailova N."/>
            <person name="Ovchinnikova G."/>
            <person name="Pati A."/>
            <person name="Brambilla E."/>
            <person name="Chen A."/>
            <person name="Palaniappan K."/>
            <person name="Land M."/>
            <person name="Hauser L."/>
            <person name="Chang Y."/>
            <person name="Jeffries C."/>
            <person name="Rohde M."/>
            <person name="Sikorski J."/>
            <person name="Spring S."/>
            <person name="Goker M."/>
            <person name="Detter J."/>
            <person name="Woyke T."/>
            <person name="Bristow J."/>
            <person name="Eisen J."/>
            <person name="Markowitz V."/>
            <person name="Hugenholtz P."/>
            <person name="Kyrpides N."/>
            <person name="Klenk H."/>
        </authorList>
    </citation>
    <scope>NUCLEOTIDE SEQUENCE [LARGE SCALE GENOMIC DNA]</scope>
    <source>
        <strain evidence="9">DSM 12680 / TGB-C1</strain>
    </source>
</reference>
<feature type="transmembrane region" description="Helical" evidence="5">
    <location>
        <begin position="436"/>
        <end position="457"/>
    </location>
</feature>
<comment type="subunit">
    <text evidence="5">NDH-1 is composed of 14 different subunits. Subunits NuoA, H, J, K, L, M, N constitute the membrane sector of the complex.</text>
</comment>
<accession>D7CJF7</accession>
<feature type="transmembrane region" description="Helical" evidence="5">
    <location>
        <begin position="73"/>
        <end position="91"/>
    </location>
</feature>
<feature type="transmembrane region" description="Helical" evidence="5">
    <location>
        <begin position="265"/>
        <end position="284"/>
    </location>
</feature>
<dbReference type="RefSeq" id="WP_013174448.1">
    <property type="nucleotide sequence ID" value="NC_014220.1"/>
</dbReference>
<keyword evidence="3 5" id="KW-1133">Transmembrane helix</keyword>
<dbReference type="HAMAP" id="MF_00445">
    <property type="entry name" value="NDH1_NuoN_1"/>
    <property type="match status" value="1"/>
</dbReference>
<feature type="transmembrane region" description="Helical" evidence="5">
    <location>
        <begin position="6"/>
        <end position="27"/>
    </location>
</feature>
<dbReference type="HOGENOM" id="CLU_007100_1_5_9"/>
<dbReference type="GO" id="GO:0050136">
    <property type="term" value="F:NADH dehydrogenase (quinone) (non-electrogenic) activity"/>
    <property type="evidence" value="ECO:0007669"/>
    <property type="project" value="UniProtKB-UniRule"/>
</dbReference>
<evidence type="ECO:0000313" key="8">
    <source>
        <dbReference type="EMBL" id="ADI01046.1"/>
    </source>
</evidence>
<dbReference type="PANTHER" id="PTHR22773">
    <property type="entry name" value="NADH DEHYDROGENASE"/>
    <property type="match status" value="1"/>
</dbReference>
<keyword evidence="5" id="KW-0813">Transport</keyword>
<reference evidence="8 9" key="2">
    <citation type="journal article" date="2010" name="Stand. Genomic Sci.">
        <title>Complete genome sequence of Syntrophothermus lipocalidus type strain (TGB-C1).</title>
        <authorList>
            <person name="Djao O.D."/>
            <person name="Zhang X."/>
            <person name="Lucas S."/>
            <person name="Lapidus A."/>
            <person name="Del Rio T.G."/>
            <person name="Nolan M."/>
            <person name="Tice H."/>
            <person name="Cheng J.F."/>
            <person name="Han C."/>
            <person name="Tapia R."/>
            <person name="Goodwin L."/>
            <person name="Pitluck S."/>
            <person name="Liolios K."/>
            <person name="Ivanova N."/>
            <person name="Mavromatis K."/>
            <person name="Mikhailova N."/>
            <person name="Ovchinnikova G."/>
            <person name="Pati A."/>
            <person name="Brambilla E."/>
            <person name="Chen A."/>
            <person name="Palaniappan K."/>
            <person name="Land M."/>
            <person name="Hauser L."/>
            <person name="Chang Y.J."/>
            <person name="Jeffries C.D."/>
            <person name="Rohde M."/>
            <person name="Sikorski J."/>
            <person name="Spring S."/>
            <person name="Goker M."/>
            <person name="Detter J.C."/>
            <person name="Woyke T."/>
            <person name="Bristow J."/>
            <person name="Eisen J.A."/>
            <person name="Markowitz V."/>
            <person name="Hugenholtz P."/>
            <person name="Kyrpides N.C."/>
            <person name="Klenk H.P."/>
        </authorList>
    </citation>
    <scope>NUCLEOTIDE SEQUENCE [LARGE SCALE GENOMIC DNA]</scope>
    <source>
        <strain evidence="9">DSM 12680 / TGB-C1</strain>
    </source>
</reference>
<feature type="transmembrane region" description="Helical" evidence="5">
    <location>
        <begin position="291"/>
        <end position="311"/>
    </location>
</feature>
<comment type="subcellular location">
    <subcellularLocation>
        <location evidence="5">Cell membrane</location>
        <topology evidence="5">Multi-pass membrane protein</topology>
    </subcellularLocation>
    <subcellularLocation>
        <location evidence="1">Endomembrane system</location>
        <topology evidence="1">Multi-pass membrane protein</topology>
    </subcellularLocation>
    <subcellularLocation>
        <location evidence="6">Membrane</location>
        <topology evidence="6">Multi-pass membrane protein</topology>
    </subcellularLocation>
</comment>
<dbReference type="eggNOG" id="COG1007">
    <property type="taxonomic scope" value="Bacteria"/>
</dbReference>
<evidence type="ECO:0000259" key="7">
    <source>
        <dbReference type="Pfam" id="PF00361"/>
    </source>
</evidence>
<name>D7CJF7_SYNLT</name>
<feature type="transmembrane region" description="Helical" evidence="5">
    <location>
        <begin position="197"/>
        <end position="220"/>
    </location>
</feature>
<feature type="transmembrane region" description="Helical" evidence="5">
    <location>
        <begin position="360"/>
        <end position="383"/>
    </location>
</feature>
<feature type="transmembrane region" description="Helical" evidence="5">
    <location>
        <begin position="157"/>
        <end position="177"/>
    </location>
</feature>
<feature type="transmembrane region" description="Helical" evidence="5">
    <location>
        <begin position="232"/>
        <end position="253"/>
    </location>
</feature>
<keyword evidence="4 5" id="KW-0472">Membrane</keyword>
<dbReference type="Pfam" id="PF00361">
    <property type="entry name" value="Proton_antipo_M"/>
    <property type="match status" value="1"/>
</dbReference>